<keyword evidence="8 13" id="KW-0521">NADP</keyword>
<dbReference type="PANTHER" id="PTHR43331:SF1">
    <property type="entry name" value="HOMOSERINE DEHYDROGENASE"/>
    <property type="match status" value="1"/>
</dbReference>
<keyword evidence="9" id="KW-0560">Oxidoreductase</keyword>
<evidence type="ECO:0000256" key="4">
    <source>
        <dbReference type="ARBA" id="ARBA00013213"/>
    </source>
</evidence>
<dbReference type="PIRSF" id="PIRSF000098">
    <property type="entry name" value="Homoser_dehydrog"/>
    <property type="match status" value="1"/>
</dbReference>
<evidence type="ECO:0000313" key="16">
    <source>
        <dbReference type="Proteomes" id="UP000005615"/>
    </source>
</evidence>
<dbReference type="STRING" id="2518989.IMCC3088_358"/>
<dbReference type="GO" id="GO:0009086">
    <property type="term" value="P:methionine biosynthetic process"/>
    <property type="evidence" value="ECO:0007669"/>
    <property type="project" value="UniProtKB-KW"/>
</dbReference>
<dbReference type="SUPFAM" id="SSF51735">
    <property type="entry name" value="NAD(P)-binding Rossmann-fold domains"/>
    <property type="match status" value="1"/>
</dbReference>
<dbReference type="NCBIfam" id="NF004976">
    <property type="entry name" value="PRK06349.1"/>
    <property type="match status" value="1"/>
</dbReference>
<dbReference type="InterPro" id="IPR045865">
    <property type="entry name" value="ACT-like_dom_sf"/>
</dbReference>
<dbReference type="Pfam" id="PF00742">
    <property type="entry name" value="Homoserine_dh"/>
    <property type="match status" value="1"/>
</dbReference>
<evidence type="ECO:0000256" key="14">
    <source>
        <dbReference type="RuleBase" id="RU004171"/>
    </source>
</evidence>
<dbReference type="RefSeq" id="WP_009574806.1">
    <property type="nucleotide sequence ID" value="NZ_AEIG01000013.1"/>
</dbReference>
<keyword evidence="6" id="KW-0028">Amino-acid biosynthesis</keyword>
<feature type="binding site" evidence="13">
    <location>
        <position position="188"/>
    </location>
    <ligand>
        <name>L-homoserine</name>
        <dbReference type="ChEBI" id="CHEBI:57476"/>
    </ligand>
</feature>
<evidence type="ECO:0000256" key="11">
    <source>
        <dbReference type="ARBA" id="ARBA00049031"/>
    </source>
</evidence>
<dbReference type="InterPro" id="IPR002912">
    <property type="entry name" value="ACT_dom"/>
</dbReference>
<feature type="binding site" evidence="13">
    <location>
        <begin position="9"/>
        <end position="16"/>
    </location>
    <ligand>
        <name>NADP(+)</name>
        <dbReference type="ChEBI" id="CHEBI:58349"/>
    </ligand>
</feature>
<dbReference type="Gene3D" id="3.40.50.720">
    <property type="entry name" value="NAD(P)-binding Rossmann-like Domain"/>
    <property type="match status" value="1"/>
</dbReference>
<evidence type="ECO:0000256" key="10">
    <source>
        <dbReference type="ARBA" id="ARBA00023167"/>
    </source>
</evidence>
<evidence type="ECO:0000313" key="15">
    <source>
        <dbReference type="EMBL" id="EGG30513.1"/>
    </source>
</evidence>
<dbReference type="InterPro" id="IPR001342">
    <property type="entry name" value="HDH_cat"/>
</dbReference>
<dbReference type="Pfam" id="PF03447">
    <property type="entry name" value="NAD_binding_3"/>
    <property type="match status" value="1"/>
</dbReference>
<evidence type="ECO:0000256" key="7">
    <source>
        <dbReference type="ARBA" id="ARBA00022697"/>
    </source>
</evidence>
<evidence type="ECO:0000256" key="8">
    <source>
        <dbReference type="ARBA" id="ARBA00022857"/>
    </source>
</evidence>
<evidence type="ECO:0000256" key="3">
    <source>
        <dbReference type="ARBA" id="ARBA00006753"/>
    </source>
</evidence>
<sequence length="435" mass="45447">MKTIKLGICGLGTVGSGTVNVLAASGEAINRRAGATLEITHIGARRDNALCNTAGIKVSRDIFDVVDDPEIDILIELIGGTTVAKELVERAIKAGKHVVTANKALIAEFGTELFALASEHGVALRYEAAVAGGIPIIKALREGLAGNEINWLAGIINGTTNFILSEMGTAKRAFEDVLAEAQALGYAEADPTFDVEGIDAAHKLVILAAIAFGIPLNINGVYTEGVTRITPADLSFAEELGYRIKHLGIAKLTDAGVNLRVHPTLIPEEQLLSRVNGVENAVLIDGSAVGPTLYCGAGAGAAPTASAVVADIVDIARELAADQLPQIPALGVDADSITEIDSVPMAQVVTPWYLRLNVQDKPGVMSKVSSILSERGISIEALIQKPPTKGQQSVSLVVLTNPAEQAQLLGAVAEIEALETTLSDVMRIRVETLKG</sequence>
<keyword evidence="16" id="KW-1185">Reference proteome</keyword>
<protein>
    <recommendedName>
        <fullName evidence="5">Homoserine dehydrogenase</fullName>
        <ecNumber evidence="4">1.1.1.3</ecNumber>
    </recommendedName>
</protein>
<organism evidence="15 16">
    <name type="scientific">Aequoribacter fuscus</name>
    <dbReference type="NCBI Taxonomy" id="2518989"/>
    <lineage>
        <taxon>Bacteria</taxon>
        <taxon>Pseudomonadati</taxon>
        <taxon>Pseudomonadota</taxon>
        <taxon>Gammaproteobacteria</taxon>
        <taxon>Cellvibrionales</taxon>
        <taxon>Halieaceae</taxon>
        <taxon>Aequoribacter</taxon>
    </lineage>
</organism>
<dbReference type="InterPro" id="IPR019811">
    <property type="entry name" value="HDH_CS"/>
</dbReference>
<comment type="catalytic activity">
    <reaction evidence="11">
        <text>L-homoserine + NAD(+) = L-aspartate 4-semialdehyde + NADH + H(+)</text>
        <dbReference type="Rhea" id="RHEA:15757"/>
        <dbReference type="ChEBI" id="CHEBI:15378"/>
        <dbReference type="ChEBI" id="CHEBI:57476"/>
        <dbReference type="ChEBI" id="CHEBI:57540"/>
        <dbReference type="ChEBI" id="CHEBI:57945"/>
        <dbReference type="ChEBI" id="CHEBI:537519"/>
        <dbReference type="EC" id="1.1.1.3"/>
    </reaction>
    <physiologicalReaction direction="right-to-left" evidence="11">
        <dbReference type="Rhea" id="RHEA:15759"/>
    </physiologicalReaction>
</comment>
<dbReference type="InterPro" id="IPR036291">
    <property type="entry name" value="NAD(P)-bd_dom_sf"/>
</dbReference>
<dbReference type="InterPro" id="IPR005106">
    <property type="entry name" value="Asp/hSer_DH_NAD-bd"/>
</dbReference>
<dbReference type="Proteomes" id="UP000005615">
    <property type="component" value="Unassembled WGS sequence"/>
</dbReference>
<dbReference type="InterPro" id="IPR016204">
    <property type="entry name" value="HDH"/>
</dbReference>
<dbReference type="PANTHER" id="PTHR43331">
    <property type="entry name" value="HOMOSERINE DEHYDROGENASE"/>
    <property type="match status" value="1"/>
</dbReference>
<dbReference type="SUPFAM" id="SSF55021">
    <property type="entry name" value="ACT-like"/>
    <property type="match status" value="1"/>
</dbReference>
<comment type="similarity">
    <text evidence="3 14">Belongs to the homoserine dehydrogenase family.</text>
</comment>
<dbReference type="GO" id="GO:0009088">
    <property type="term" value="P:threonine biosynthetic process"/>
    <property type="evidence" value="ECO:0007669"/>
    <property type="project" value="UniProtKB-UniPathway"/>
</dbReference>
<evidence type="ECO:0000256" key="13">
    <source>
        <dbReference type="PIRSR" id="PIRSR000098-2"/>
    </source>
</evidence>
<dbReference type="Pfam" id="PF01842">
    <property type="entry name" value="ACT"/>
    <property type="match status" value="1"/>
</dbReference>
<dbReference type="GO" id="GO:0050661">
    <property type="term" value="F:NADP binding"/>
    <property type="evidence" value="ECO:0007669"/>
    <property type="project" value="InterPro"/>
</dbReference>
<dbReference type="SUPFAM" id="SSF55347">
    <property type="entry name" value="Glyceraldehyde-3-phosphate dehydrogenase-like, C-terminal domain"/>
    <property type="match status" value="1"/>
</dbReference>
<dbReference type="FunFam" id="3.30.360.10:FF:000005">
    <property type="entry name" value="Homoserine dehydrogenase"/>
    <property type="match status" value="1"/>
</dbReference>
<reference evidence="15 16" key="1">
    <citation type="journal article" date="2011" name="J. Bacteriol.">
        <title>Genome sequence of strain IMCC3088, a proteorhodopsin-containing marine bacterium belonging to the OM60/NOR5 clade.</title>
        <authorList>
            <person name="Jang Y."/>
            <person name="Oh H.M."/>
            <person name="Kang I."/>
            <person name="Lee K."/>
            <person name="Yang S.J."/>
            <person name="Cho J.C."/>
        </authorList>
    </citation>
    <scope>NUCLEOTIDE SEQUENCE [LARGE SCALE GENOMIC DNA]</scope>
    <source>
        <strain evidence="15 16">IMCC3088</strain>
    </source>
</reference>
<evidence type="ECO:0000256" key="1">
    <source>
        <dbReference type="ARBA" id="ARBA00005056"/>
    </source>
</evidence>
<dbReference type="PROSITE" id="PS01042">
    <property type="entry name" value="HOMOSER_DHGENASE"/>
    <property type="match status" value="1"/>
</dbReference>
<evidence type="ECO:0000256" key="2">
    <source>
        <dbReference type="ARBA" id="ARBA00005062"/>
    </source>
</evidence>
<feature type="active site" description="Proton donor" evidence="12">
    <location>
        <position position="203"/>
    </location>
</feature>
<dbReference type="UniPathway" id="UPA00050">
    <property type="reaction ID" value="UER00063"/>
</dbReference>
<keyword evidence="10" id="KW-0486">Methionine biosynthesis</keyword>
<proteinExistence type="inferred from homology"/>
<dbReference type="GO" id="GO:0004412">
    <property type="term" value="F:homoserine dehydrogenase activity"/>
    <property type="evidence" value="ECO:0007669"/>
    <property type="project" value="UniProtKB-EC"/>
</dbReference>
<keyword evidence="7" id="KW-0791">Threonine biosynthesis</keyword>
<dbReference type="CDD" id="cd04881">
    <property type="entry name" value="ACT_HSDH-Hom"/>
    <property type="match status" value="1"/>
</dbReference>
<dbReference type="EC" id="1.1.1.3" evidence="4"/>
<dbReference type="UniPathway" id="UPA00051">
    <property type="reaction ID" value="UER00465"/>
</dbReference>
<evidence type="ECO:0000256" key="12">
    <source>
        <dbReference type="PIRSR" id="PIRSR000098-1"/>
    </source>
</evidence>
<comment type="pathway">
    <text evidence="2">Amino-acid biosynthesis; L-methionine biosynthesis via de novo pathway; L-homoserine from L-aspartate: step 3/3.</text>
</comment>
<comment type="caution">
    <text evidence="15">The sequence shown here is derived from an EMBL/GenBank/DDBJ whole genome shotgun (WGS) entry which is preliminary data.</text>
</comment>
<dbReference type="EMBL" id="AEIG01000013">
    <property type="protein sequence ID" value="EGG30513.1"/>
    <property type="molecule type" value="Genomic_DNA"/>
</dbReference>
<dbReference type="eggNOG" id="COG0460">
    <property type="taxonomic scope" value="Bacteria"/>
</dbReference>
<dbReference type="AlphaFoldDB" id="F3KZG6"/>
<dbReference type="Gene3D" id="3.30.70.260">
    <property type="match status" value="1"/>
</dbReference>
<gene>
    <name evidence="15" type="ORF">IMCC3088_358</name>
</gene>
<dbReference type="Gene3D" id="3.30.360.10">
    <property type="entry name" value="Dihydrodipicolinate Reductase, domain 2"/>
    <property type="match status" value="1"/>
</dbReference>
<dbReference type="OrthoDB" id="9808167at2"/>
<evidence type="ECO:0000256" key="6">
    <source>
        <dbReference type="ARBA" id="ARBA00022605"/>
    </source>
</evidence>
<name>F3KZG6_9GAMM</name>
<evidence type="ECO:0000256" key="9">
    <source>
        <dbReference type="ARBA" id="ARBA00023002"/>
    </source>
</evidence>
<feature type="binding site" evidence="13">
    <location>
        <position position="103"/>
    </location>
    <ligand>
        <name>NADPH</name>
        <dbReference type="ChEBI" id="CHEBI:57783"/>
    </ligand>
</feature>
<accession>F3KZG6</accession>
<comment type="pathway">
    <text evidence="1">Amino-acid biosynthesis; L-threonine biosynthesis; L-threonine from L-aspartate: step 3/5.</text>
</comment>
<evidence type="ECO:0000256" key="5">
    <source>
        <dbReference type="ARBA" id="ARBA00013376"/>
    </source>
</evidence>
<dbReference type="PROSITE" id="PS51671">
    <property type="entry name" value="ACT"/>
    <property type="match status" value="1"/>
</dbReference>